<organism evidence="5 6">
    <name type="scientific">Erwinia sorbitola</name>
    <dbReference type="NCBI Taxonomy" id="2681984"/>
    <lineage>
        <taxon>Bacteria</taxon>
        <taxon>Pseudomonadati</taxon>
        <taxon>Pseudomonadota</taxon>
        <taxon>Gammaproteobacteria</taxon>
        <taxon>Enterobacterales</taxon>
        <taxon>Erwiniaceae</taxon>
        <taxon>Erwinia</taxon>
    </lineage>
</organism>
<comment type="similarity">
    <text evidence="3">Belongs to the DsrH/TusB family.</text>
</comment>
<keyword evidence="7" id="KW-1185">Reference proteome</keyword>
<comment type="function">
    <text evidence="3">Part of a sulfur-relay system required for 2-thiolation of 5-methylaminomethyl-2-thiouridine (mnm(5)s(2)U) at tRNA wobble positions.</text>
</comment>
<accession>A0A6L6GTP8</accession>
<dbReference type="NCBIfam" id="TIGR03011">
    <property type="entry name" value="sulf_tusB_dsrH"/>
    <property type="match status" value="1"/>
</dbReference>
<proteinExistence type="inferred from homology"/>
<evidence type="ECO:0000256" key="2">
    <source>
        <dbReference type="ARBA" id="ARBA00022694"/>
    </source>
</evidence>
<dbReference type="InterPro" id="IPR027396">
    <property type="entry name" value="DsrEFH-like"/>
</dbReference>
<dbReference type="GO" id="GO:1990228">
    <property type="term" value="C:sulfurtransferase complex"/>
    <property type="evidence" value="ECO:0007669"/>
    <property type="project" value="TreeGrafter"/>
</dbReference>
<comment type="subunit">
    <text evidence="3">Heterohexamer, formed by a dimer of trimers. The hexameric TusBCD complex contains 2 copies each of TusB, TusC and TusD. The TusBCD complex interacts with TusE.</text>
</comment>
<keyword evidence="1 3" id="KW-0963">Cytoplasm</keyword>
<dbReference type="GO" id="GO:0002143">
    <property type="term" value="P:tRNA wobble position uridine thiolation"/>
    <property type="evidence" value="ECO:0007669"/>
    <property type="project" value="InterPro"/>
</dbReference>
<reference evidence="5 6" key="2">
    <citation type="submission" date="2019-12" db="EMBL/GenBank/DDBJ databases">
        <title>Erwinia sp. nov., isolated from droppings of birds in the Qinghai-Tiebt plateau of China.</title>
        <authorList>
            <person name="Ge Y."/>
        </authorList>
    </citation>
    <scope>NUCLEOTIDE SEQUENCE [LARGE SCALE GENOMIC DNA]</scope>
    <source>
        <strain evidence="5 6">J780</strain>
    </source>
</reference>
<evidence type="ECO:0000256" key="1">
    <source>
        <dbReference type="ARBA" id="ARBA00022490"/>
    </source>
</evidence>
<sequence length="95" mass="10230">MLHTLMTSPFRIDLSAMLRLLAEGDDVLLLQDGVIAAIDGSSALEALLNAPISVYVLKEDLEARGLVAQISSSVTTVSYTGFVTLAVKHPQQMTW</sequence>
<dbReference type="KEGG" id="erwi:GN242_01745"/>
<dbReference type="EMBL" id="CP046509">
    <property type="protein sequence ID" value="QGU86030.1"/>
    <property type="molecule type" value="Genomic_DNA"/>
</dbReference>
<dbReference type="RefSeq" id="WP_154754420.1">
    <property type="nucleotide sequence ID" value="NZ_CP046509.1"/>
</dbReference>
<name>A0A6I6EVS1_9GAMM</name>
<dbReference type="Gene3D" id="3.40.1260.10">
    <property type="entry name" value="DsrEFH-like"/>
    <property type="match status" value="1"/>
</dbReference>
<dbReference type="PANTHER" id="PTHR37526:SF1">
    <property type="entry name" value="PROTEIN TUSB"/>
    <property type="match status" value="1"/>
</dbReference>
<evidence type="ECO:0000256" key="3">
    <source>
        <dbReference type="HAMAP-Rule" id="MF_01564"/>
    </source>
</evidence>
<dbReference type="InterPro" id="IPR007215">
    <property type="entry name" value="Sulphur_relay_TusB/DsrH"/>
</dbReference>
<dbReference type="NCBIfam" id="NF010035">
    <property type="entry name" value="PRK13510.1"/>
    <property type="match status" value="1"/>
</dbReference>
<evidence type="ECO:0000313" key="5">
    <source>
        <dbReference type="EMBL" id="QGU86030.1"/>
    </source>
</evidence>
<dbReference type="Pfam" id="PF04077">
    <property type="entry name" value="DsrH"/>
    <property type="match status" value="1"/>
</dbReference>
<reference evidence="4 7" key="1">
    <citation type="submission" date="2019-11" db="EMBL/GenBank/DDBJ databases">
        <title>Erwinia sp. nov., isolated from feces of birds in Tibet plateau of China.</title>
        <authorList>
            <person name="Ge Y."/>
        </authorList>
    </citation>
    <scope>NUCLEOTIDE SEQUENCE [LARGE SCALE GENOMIC DNA]</scope>
    <source>
        <strain evidence="4 7">J316</strain>
    </source>
</reference>
<evidence type="ECO:0000313" key="6">
    <source>
        <dbReference type="Proteomes" id="UP000424752"/>
    </source>
</evidence>
<dbReference type="Proteomes" id="UP000424752">
    <property type="component" value="Chromosome"/>
</dbReference>
<comment type="subcellular location">
    <subcellularLocation>
        <location evidence="3">Cytoplasm</location>
    </subcellularLocation>
</comment>
<evidence type="ECO:0000313" key="7">
    <source>
        <dbReference type="Proteomes" id="UP000480164"/>
    </source>
</evidence>
<keyword evidence="5" id="KW-0808">Transferase</keyword>
<accession>A0A6I6EVS1</accession>
<dbReference type="InterPro" id="IPR023526">
    <property type="entry name" value="Sulphur_relay_TusB"/>
</dbReference>
<evidence type="ECO:0000313" key="4">
    <source>
        <dbReference type="EMBL" id="MTD29188.1"/>
    </source>
</evidence>
<dbReference type="SUPFAM" id="SSF75169">
    <property type="entry name" value="DsrEFH-like"/>
    <property type="match status" value="1"/>
</dbReference>
<dbReference type="AlphaFoldDB" id="A0A6I6EVS1"/>
<dbReference type="EMBL" id="WLZX01000012">
    <property type="protein sequence ID" value="MTD29188.1"/>
    <property type="molecule type" value="Genomic_DNA"/>
</dbReference>
<gene>
    <name evidence="3 5" type="primary">tusB</name>
    <name evidence="4" type="ORF">GK011_19820</name>
    <name evidence="5" type="ORF">GN242_01745</name>
</gene>
<protein>
    <recommendedName>
        <fullName evidence="3">Protein TusB</fullName>
    </recommendedName>
    <alternativeName>
        <fullName evidence="3">tRNA 2-thiouridine synthesizing protein B</fullName>
    </alternativeName>
</protein>
<dbReference type="HAMAP" id="MF_01564">
    <property type="entry name" value="Thiourid_synth_B"/>
    <property type="match status" value="1"/>
</dbReference>
<dbReference type="GO" id="GO:0016740">
    <property type="term" value="F:transferase activity"/>
    <property type="evidence" value="ECO:0007669"/>
    <property type="project" value="UniProtKB-KW"/>
</dbReference>
<dbReference type="Proteomes" id="UP000480164">
    <property type="component" value="Unassembled WGS sequence"/>
</dbReference>
<dbReference type="PANTHER" id="PTHR37526">
    <property type="entry name" value="PROTEIN TUSB"/>
    <property type="match status" value="1"/>
</dbReference>
<keyword evidence="2 3" id="KW-0819">tRNA processing</keyword>